<keyword evidence="1" id="KW-0732">Signal</keyword>
<dbReference type="InterPro" id="IPR021747">
    <property type="entry name" value="DUF3313"/>
</dbReference>
<evidence type="ECO:0000256" key="1">
    <source>
        <dbReference type="SAM" id="SignalP"/>
    </source>
</evidence>
<reference evidence="2 3" key="1">
    <citation type="submission" date="2020-07" db="EMBL/GenBank/DDBJ databases">
        <title>Genomic Encyclopedia of Type Strains, Phase IV (KMG-V): Genome sequencing to study the core and pangenomes of soil and plant-associated prokaryotes.</title>
        <authorList>
            <person name="Whitman W."/>
        </authorList>
    </citation>
    <scope>NUCLEOTIDE SEQUENCE [LARGE SCALE GENOMIC DNA]</scope>
    <source>
        <strain evidence="2 3">SEMIA 4052</strain>
    </source>
</reference>
<evidence type="ECO:0008006" key="4">
    <source>
        <dbReference type="Google" id="ProtNLM"/>
    </source>
</evidence>
<protein>
    <recommendedName>
        <fullName evidence="4">DUF3313 domain-containing protein</fullName>
    </recommendedName>
</protein>
<feature type="signal peptide" evidence="1">
    <location>
        <begin position="1"/>
        <end position="21"/>
    </location>
</feature>
<organism evidence="2 3">
    <name type="scientific">Rhizobium leguminosarum</name>
    <dbReference type="NCBI Taxonomy" id="384"/>
    <lineage>
        <taxon>Bacteria</taxon>
        <taxon>Pseudomonadati</taxon>
        <taxon>Pseudomonadota</taxon>
        <taxon>Alphaproteobacteria</taxon>
        <taxon>Hyphomicrobiales</taxon>
        <taxon>Rhizobiaceae</taxon>
        <taxon>Rhizobium/Agrobacterium group</taxon>
        <taxon>Rhizobium</taxon>
    </lineage>
</organism>
<gene>
    <name evidence="2" type="ORF">GGI64_003758</name>
</gene>
<dbReference type="RefSeq" id="WP_179612169.1">
    <property type="nucleotide sequence ID" value="NZ_JACBZV010000006.1"/>
</dbReference>
<feature type="chain" id="PRO_5030767146" description="DUF3313 domain-containing protein" evidence="1">
    <location>
        <begin position="22"/>
        <end position="218"/>
    </location>
</feature>
<dbReference type="Proteomes" id="UP000535276">
    <property type="component" value="Unassembled WGS sequence"/>
</dbReference>
<comment type="caution">
    <text evidence="2">The sequence shown here is derived from an EMBL/GenBank/DDBJ whole genome shotgun (WGS) entry which is preliminary data.</text>
</comment>
<dbReference type="PROSITE" id="PS51257">
    <property type="entry name" value="PROKAR_LIPOPROTEIN"/>
    <property type="match status" value="1"/>
</dbReference>
<proteinExistence type="predicted"/>
<name>A0A7Z0E0F5_RHILE</name>
<dbReference type="EMBL" id="JACBZV010000006">
    <property type="protein sequence ID" value="NYJ12684.1"/>
    <property type="molecule type" value="Genomic_DNA"/>
</dbReference>
<dbReference type="AlphaFoldDB" id="A0A7Z0E0F5"/>
<accession>A0A7Z0E0F5</accession>
<sequence length="218" mass="23343">MIKKLKIGAALLACLSLAACSTPDPTVYAGLASASQLQPNIADKTGRMPYRYQTNVNWSQYSRIIVDPVTVYNGPDNQFGKVPEKDKALLANYMQQQFTKKLNTRFAIVNVAAPATLRLHLTLTGAKATTAVLGTVSHIDVAGGLYNTVQAARGREGSMTGSVNYAVEIYDATSNRLLSSYVTKQYPNAMNIGASFSAMDASMVGVRKGADALLAELK</sequence>
<evidence type="ECO:0000313" key="3">
    <source>
        <dbReference type="Proteomes" id="UP000535276"/>
    </source>
</evidence>
<evidence type="ECO:0000313" key="2">
    <source>
        <dbReference type="EMBL" id="NYJ12684.1"/>
    </source>
</evidence>
<dbReference type="Pfam" id="PF11769">
    <property type="entry name" value="DUF3313"/>
    <property type="match status" value="1"/>
</dbReference>